<dbReference type="PANTHER" id="PTHR32212">
    <property type="entry name" value="CYCLIN-LIKE F-BOX"/>
    <property type="match status" value="1"/>
</dbReference>
<dbReference type="SUPFAM" id="SSF81383">
    <property type="entry name" value="F-box domain"/>
    <property type="match status" value="1"/>
</dbReference>
<dbReference type="InterPro" id="IPR055411">
    <property type="entry name" value="LRR_FXL15/At3g58940/PEG3-like"/>
</dbReference>
<organism evidence="3 4">
    <name type="scientific">Arabis nemorensis</name>
    <dbReference type="NCBI Taxonomy" id="586526"/>
    <lineage>
        <taxon>Eukaryota</taxon>
        <taxon>Viridiplantae</taxon>
        <taxon>Streptophyta</taxon>
        <taxon>Embryophyta</taxon>
        <taxon>Tracheophyta</taxon>
        <taxon>Spermatophyta</taxon>
        <taxon>Magnoliopsida</taxon>
        <taxon>eudicotyledons</taxon>
        <taxon>Gunneridae</taxon>
        <taxon>Pentapetalae</taxon>
        <taxon>rosids</taxon>
        <taxon>malvids</taxon>
        <taxon>Brassicales</taxon>
        <taxon>Brassicaceae</taxon>
        <taxon>Arabideae</taxon>
        <taxon>Arabis</taxon>
    </lineage>
</organism>
<dbReference type="InterPro" id="IPR032675">
    <property type="entry name" value="LRR_dom_sf"/>
</dbReference>
<accession>A0A565BYK0</accession>
<proteinExistence type="predicted"/>
<dbReference type="OrthoDB" id="1080678at2759"/>
<dbReference type="Proteomes" id="UP000489600">
    <property type="component" value="Unassembled WGS sequence"/>
</dbReference>
<evidence type="ECO:0000259" key="2">
    <source>
        <dbReference type="Pfam" id="PF24758"/>
    </source>
</evidence>
<evidence type="ECO:0000259" key="1">
    <source>
        <dbReference type="Pfam" id="PF00646"/>
    </source>
</evidence>
<comment type="caution">
    <text evidence="3">The sequence shown here is derived from an EMBL/GenBank/DDBJ whole genome shotgun (WGS) entry which is preliminary data.</text>
</comment>
<gene>
    <name evidence="3" type="ORF">ANE_LOCUS16880</name>
</gene>
<dbReference type="Pfam" id="PF24758">
    <property type="entry name" value="LRR_At5g56370"/>
    <property type="match status" value="1"/>
</dbReference>
<reference evidence="3" key="1">
    <citation type="submission" date="2019-07" db="EMBL/GenBank/DDBJ databases">
        <authorList>
            <person name="Dittberner H."/>
        </authorList>
    </citation>
    <scope>NUCLEOTIDE SEQUENCE [LARGE SCALE GENOMIC DNA]</scope>
</reference>
<dbReference type="InterPro" id="IPR036047">
    <property type="entry name" value="F-box-like_dom_sf"/>
</dbReference>
<name>A0A565BYK0_9BRAS</name>
<dbReference type="EMBL" id="CABITT030000005">
    <property type="protein sequence ID" value="VVB06436.1"/>
    <property type="molecule type" value="Genomic_DNA"/>
</dbReference>
<protein>
    <recommendedName>
        <fullName evidence="5">F-box domain-containing protein</fullName>
    </recommendedName>
</protein>
<keyword evidence="4" id="KW-1185">Reference proteome</keyword>
<evidence type="ECO:0000313" key="3">
    <source>
        <dbReference type="EMBL" id="VVB06436.1"/>
    </source>
</evidence>
<dbReference type="SUPFAM" id="SSF52047">
    <property type="entry name" value="RNI-like"/>
    <property type="match status" value="1"/>
</dbReference>
<sequence>MKTPSHTARSSSSSIDVRSKRVQYSIDEKDLISKLPDELLHNTLSRLSTAEAVKTNVLSSRWVDLWRWRPTLELDLRKDLEVKIPTTTNPLHEVSQNLASQSTTVINNHCGDLESCTIHHYISQCYGSTLKYVIDAVTRLKKTKELTLVNYQIRVDYDIFDMDPDTFSYPSLTSLSLCGYRMIGSRSFKNYSNLKTLKLINITTTRAGYVSEVLAACSSLEVIVLELRSKLRLRDALKIENINLKFLQVIFHDKIDRFRVYAASLDVLDIKFIQCEKNYDFFLDAPNLRFNKNYWTNRGFPYPHMSYNISHLAQEKRSVWHKLMVSDIYDKKRHGSLSVHVDLNDPKEVEILKEVLLMWGDEIKELEILFKNNASKEDGINGGRAHNKFWNAAKPIPSADFRVHTVWMYNFDSSIKEEFALASHFVTQKMVIEKMMVEVSKYHLMKKLKVHADMDKLRQLSKRLGNEDFTIECF</sequence>
<dbReference type="InterPro" id="IPR001810">
    <property type="entry name" value="F-box_dom"/>
</dbReference>
<feature type="domain" description="F-box/LRR-repeat protein 15/At3g58940/PEG3-like LRR" evidence="2">
    <location>
        <begin position="140"/>
        <end position="266"/>
    </location>
</feature>
<dbReference type="PANTHER" id="PTHR32212:SF234">
    <property type="entry name" value="F-BOX_LRR-REPEAT PROTEIN 13-LIKE"/>
    <property type="match status" value="1"/>
</dbReference>
<evidence type="ECO:0000313" key="4">
    <source>
        <dbReference type="Proteomes" id="UP000489600"/>
    </source>
</evidence>
<dbReference type="AlphaFoldDB" id="A0A565BYK0"/>
<evidence type="ECO:0008006" key="5">
    <source>
        <dbReference type="Google" id="ProtNLM"/>
    </source>
</evidence>
<dbReference type="Pfam" id="PF00646">
    <property type="entry name" value="F-box"/>
    <property type="match status" value="1"/>
</dbReference>
<feature type="domain" description="F-box" evidence="1">
    <location>
        <begin position="32"/>
        <end position="70"/>
    </location>
</feature>
<dbReference type="Gene3D" id="3.80.10.10">
    <property type="entry name" value="Ribonuclease Inhibitor"/>
    <property type="match status" value="1"/>
</dbReference>